<dbReference type="Proteomes" id="UP000828390">
    <property type="component" value="Unassembled WGS sequence"/>
</dbReference>
<gene>
    <name evidence="2" type="ORF">DPMN_155125</name>
</gene>
<organism evidence="2 3">
    <name type="scientific">Dreissena polymorpha</name>
    <name type="common">Zebra mussel</name>
    <name type="synonym">Mytilus polymorpha</name>
    <dbReference type="NCBI Taxonomy" id="45954"/>
    <lineage>
        <taxon>Eukaryota</taxon>
        <taxon>Metazoa</taxon>
        <taxon>Spiralia</taxon>
        <taxon>Lophotrochozoa</taxon>
        <taxon>Mollusca</taxon>
        <taxon>Bivalvia</taxon>
        <taxon>Autobranchia</taxon>
        <taxon>Heteroconchia</taxon>
        <taxon>Euheterodonta</taxon>
        <taxon>Imparidentia</taxon>
        <taxon>Neoheterodontei</taxon>
        <taxon>Myida</taxon>
        <taxon>Dreissenoidea</taxon>
        <taxon>Dreissenidae</taxon>
        <taxon>Dreissena</taxon>
    </lineage>
</organism>
<reference evidence="2" key="2">
    <citation type="submission" date="2020-11" db="EMBL/GenBank/DDBJ databases">
        <authorList>
            <person name="McCartney M.A."/>
            <person name="Auch B."/>
            <person name="Kono T."/>
            <person name="Mallez S."/>
            <person name="Becker A."/>
            <person name="Gohl D.M."/>
            <person name="Silverstein K.A.T."/>
            <person name="Koren S."/>
            <person name="Bechman K.B."/>
            <person name="Herman A."/>
            <person name="Abrahante J.E."/>
            <person name="Garbe J."/>
        </authorList>
    </citation>
    <scope>NUCLEOTIDE SEQUENCE</scope>
    <source>
        <strain evidence="2">Duluth1</strain>
        <tissue evidence="2">Whole animal</tissue>
    </source>
</reference>
<feature type="compositionally biased region" description="Basic and acidic residues" evidence="1">
    <location>
        <begin position="69"/>
        <end position="85"/>
    </location>
</feature>
<protein>
    <submittedName>
        <fullName evidence="2">Uncharacterized protein</fullName>
    </submittedName>
</protein>
<proteinExistence type="predicted"/>
<feature type="compositionally biased region" description="Basic residues" evidence="1">
    <location>
        <begin position="98"/>
        <end position="110"/>
    </location>
</feature>
<evidence type="ECO:0000313" key="3">
    <source>
        <dbReference type="Proteomes" id="UP000828390"/>
    </source>
</evidence>
<sequence>MLKKLESMKGMLRGIKSQLETQGNTNQQLTMTVVNFTGPISFLRAQPAQMPPVVPITEPTMHTEVPLRRVDEGIKECNRRHDHKENRRSRLRKETGNHYKRRDRNPLYRK</sequence>
<evidence type="ECO:0000313" key="2">
    <source>
        <dbReference type="EMBL" id="KAH3801474.1"/>
    </source>
</evidence>
<name>A0A9D4FLQ9_DREPO</name>
<accession>A0A9D4FLQ9</accession>
<dbReference type="EMBL" id="JAIWYP010000007">
    <property type="protein sequence ID" value="KAH3801474.1"/>
    <property type="molecule type" value="Genomic_DNA"/>
</dbReference>
<feature type="region of interest" description="Disordered" evidence="1">
    <location>
        <begin position="69"/>
        <end position="110"/>
    </location>
</feature>
<keyword evidence="3" id="KW-1185">Reference proteome</keyword>
<reference evidence="2" key="1">
    <citation type="journal article" date="2019" name="bioRxiv">
        <title>The Genome of the Zebra Mussel, Dreissena polymorpha: A Resource for Invasive Species Research.</title>
        <authorList>
            <person name="McCartney M.A."/>
            <person name="Auch B."/>
            <person name="Kono T."/>
            <person name="Mallez S."/>
            <person name="Zhang Y."/>
            <person name="Obille A."/>
            <person name="Becker A."/>
            <person name="Abrahante J.E."/>
            <person name="Garbe J."/>
            <person name="Badalamenti J.P."/>
            <person name="Herman A."/>
            <person name="Mangelson H."/>
            <person name="Liachko I."/>
            <person name="Sullivan S."/>
            <person name="Sone E.D."/>
            <person name="Koren S."/>
            <person name="Silverstein K.A.T."/>
            <person name="Beckman K.B."/>
            <person name="Gohl D.M."/>
        </authorList>
    </citation>
    <scope>NUCLEOTIDE SEQUENCE</scope>
    <source>
        <strain evidence="2">Duluth1</strain>
        <tissue evidence="2">Whole animal</tissue>
    </source>
</reference>
<evidence type="ECO:0000256" key="1">
    <source>
        <dbReference type="SAM" id="MobiDB-lite"/>
    </source>
</evidence>
<dbReference type="AlphaFoldDB" id="A0A9D4FLQ9"/>
<comment type="caution">
    <text evidence="2">The sequence shown here is derived from an EMBL/GenBank/DDBJ whole genome shotgun (WGS) entry which is preliminary data.</text>
</comment>